<keyword evidence="2" id="KW-1133">Transmembrane helix</keyword>
<evidence type="ECO:0000256" key="1">
    <source>
        <dbReference type="SAM" id="MobiDB-lite"/>
    </source>
</evidence>
<feature type="region of interest" description="Disordered" evidence="1">
    <location>
        <begin position="25"/>
        <end position="47"/>
    </location>
</feature>
<gene>
    <name evidence="3" type="ORF">CTA1_12298</name>
</gene>
<evidence type="ECO:0000313" key="3">
    <source>
        <dbReference type="EMBL" id="TKW55507.1"/>
    </source>
</evidence>
<proteinExistence type="predicted"/>
<protein>
    <submittedName>
        <fullName evidence="3">Uncharacterized protein</fullName>
    </submittedName>
</protein>
<name>A0A4U6XKK0_9PEZI</name>
<feature type="compositionally biased region" description="Basic residues" evidence="1">
    <location>
        <begin position="37"/>
        <end position="47"/>
    </location>
</feature>
<keyword evidence="4" id="KW-1185">Reference proteome</keyword>
<sequence length="87" mass="9400">MTVQALLEWRACWIRRWKMELDKRPRRHGGLDLGKGSVKKNTKKKKKTGEVAIVALVVAVPGSMVVTKLAGDGANNGVTETEGVDGG</sequence>
<dbReference type="Proteomes" id="UP000310108">
    <property type="component" value="Unassembled WGS sequence"/>
</dbReference>
<comment type="caution">
    <text evidence="3">The sequence shown here is derived from an EMBL/GenBank/DDBJ whole genome shotgun (WGS) entry which is preliminary data.</text>
</comment>
<dbReference type="EMBL" id="PJEX01000096">
    <property type="protein sequence ID" value="TKW55507.1"/>
    <property type="molecule type" value="Genomic_DNA"/>
</dbReference>
<dbReference type="AlphaFoldDB" id="A0A4U6XKK0"/>
<keyword evidence="2" id="KW-0472">Membrane</keyword>
<evidence type="ECO:0000313" key="4">
    <source>
        <dbReference type="Proteomes" id="UP000310108"/>
    </source>
</evidence>
<accession>A0A4U6XKK0</accession>
<evidence type="ECO:0000256" key="2">
    <source>
        <dbReference type="SAM" id="Phobius"/>
    </source>
</evidence>
<keyword evidence="2" id="KW-0812">Transmembrane</keyword>
<reference evidence="3 4" key="1">
    <citation type="journal article" date="2019" name="PLoS ONE">
        <title>Comparative genome analysis indicates high evolutionary potential of pathogenicity genes in Colletotrichum tanaceti.</title>
        <authorList>
            <person name="Lelwala R.V."/>
            <person name="Korhonen P.K."/>
            <person name="Young N.D."/>
            <person name="Scott J.B."/>
            <person name="Ades P.A."/>
            <person name="Gasser R.B."/>
            <person name="Taylor P.W.J."/>
        </authorList>
    </citation>
    <scope>NUCLEOTIDE SEQUENCE [LARGE SCALE GENOMIC DNA]</scope>
    <source>
        <strain evidence="3">BRIP57314</strain>
    </source>
</reference>
<organism evidence="3 4">
    <name type="scientific">Colletotrichum tanaceti</name>
    <dbReference type="NCBI Taxonomy" id="1306861"/>
    <lineage>
        <taxon>Eukaryota</taxon>
        <taxon>Fungi</taxon>
        <taxon>Dikarya</taxon>
        <taxon>Ascomycota</taxon>
        <taxon>Pezizomycotina</taxon>
        <taxon>Sordariomycetes</taxon>
        <taxon>Hypocreomycetidae</taxon>
        <taxon>Glomerellales</taxon>
        <taxon>Glomerellaceae</taxon>
        <taxon>Colletotrichum</taxon>
        <taxon>Colletotrichum destructivum species complex</taxon>
    </lineage>
</organism>
<feature type="transmembrane region" description="Helical" evidence="2">
    <location>
        <begin position="51"/>
        <end position="70"/>
    </location>
</feature>